<feature type="domain" description="Sigma factor regulator C-terminal" evidence="2">
    <location>
        <begin position="164"/>
        <end position="291"/>
    </location>
</feature>
<accession>A0A143HEF4</accession>
<dbReference type="InterPro" id="IPR029101">
    <property type="entry name" value="Sigma_reg_N"/>
</dbReference>
<feature type="domain" description="Sigma factor regulator N-terminal" evidence="3">
    <location>
        <begin position="6"/>
        <end position="93"/>
    </location>
</feature>
<keyword evidence="1" id="KW-0812">Transmembrane</keyword>
<dbReference type="Proteomes" id="UP000076021">
    <property type="component" value="Chromosome"/>
</dbReference>
<evidence type="ECO:0000259" key="3">
    <source>
        <dbReference type="Pfam" id="PF13800"/>
    </source>
</evidence>
<dbReference type="OrthoDB" id="1730160at2"/>
<dbReference type="AlphaFoldDB" id="A0A143HEF4"/>
<keyword evidence="1" id="KW-1133">Transmembrane helix</keyword>
<evidence type="ECO:0000256" key="1">
    <source>
        <dbReference type="SAM" id="Phobius"/>
    </source>
</evidence>
<evidence type="ECO:0000259" key="2">
    <source>
        <dbReference type="Pfam" id="PF13791"/>
    </source>
</evidence>
<sequence length="303" mass="34191">MDSSIQKALKKAKRKQLAKIALISFIVCITLLFIISRIGMYLTARNTAQLHESLLLENAISQPNVHIDSQVTANSTLFGGNIITNRSKDIDGYLVPWSTLTSSYSLFGTSGDSNERTPGFHKNGDTYFEYDKQTKQRFATFYHPAIKQYYGGVQNQLPAVIQLKNQLAEVAISFKQPLTMKQVRDYIPENLNIAWLYMLSEKVDEAAGPSGVQVYGYSDSKLLKESFEKFKNNLKKYDTRQSMEVIQDYIAKNQNKPFNEVTVLGVMVTGRTENFKELLGKDFIRGASVGVTVPIVPYIQPMK</sequence>
<dbReference type="KEGG" id="rst:ATY39_12295"/>
<dbReference type="RefSeq" id="WP_066790191.1">
    <property type="nucleotide sequence ID" value="NZ_CP014806.1"/>
</dbReference>
<dbReference type="Pfam" id="PF13800">
    <property type="entry name" value="Sigma_reg_N"/>
    <property type="match status" value="1"/>
</dbReference>
<evidence type="ECO:0000313" key="4">
    <source>
        <dbReference type="EMBL" id="AMX00128.1"/>
    </source>
</evidence>
<gene>
    <name evidence="4" type="ORF">ATY39_12295</name>
</gene>
<reference evidence="5" key="2">
    <citation type="submission" date="2016-03" db="EMBL/GenBank/DDBJ databases">
        <authorList>
            <person name="Ploux O."/>
        </authorList>
    </citation>
    <scope>NUCLEOTIDE SEQUENCE [LARGE SCALE GENOMIC DNA]</scope>
    <source>
        <strain evidence="5">PP9</strain>
    </source>
</reference>
<dbReference type="InterPro" id="IPR025672">
    <property type="entry name" value="Sigma_reg_C_dom"/>
</dbReference>
<evidence type="ECO:0008006" key="6">
    <source>
        <dbReference type="Google" id="ProtNLM"/>
    </source>
</evidence>
<dbReference type="STRING" id="241244.ATY39_12295"/>
<keyword evidence="5" id="KW-1185">Reference proteome</keyword>
<keyword evidence="1" id="KW-0472">Membrane</keyword>
<reference evidence="4 5" key="1">
    <citation type="journal article" date="2016" name="Genome Announc.">
        <title>Whole-Genome Sequence of Rummeliibacillus stabekisii Strain PP9 Isolated from Antarctic Soil.</title>
        <authorList>
            <person name="da Mota F.F."/>
            <person name="Vollu R.E."/>
            <person name="Jurelevicius D."/>
            <person name="Seldin L."/>
        </authorList>
    </citation>
    <scope>NUCLEOTIDE SEQUENCE [LARGE SCALE GENOMIC DNA]</scope>
    <source>
        <strain evidence="4 5">PP9</strain>
    </source>
</reference>
<organism evidence="4 5">
    <name type="scientific">Rummeliibacillus stabekisii</name>
    <dbReference type="NCBI Taxonomy" id="241244"/>
    <lineage>
        <taxon>Bacteria</taxon>
        <taxon>Bacillati</taxon>
        <taxon>Bacillota</taxon>
        <taxon>Bacilli</taxon>
        <taxon>Bacillales</taxon>
        <taxon>Caryophanaceae</taxon>
        <taxon>Rummeliibacillus</taxon>
    </lineage>
</organism>
<dbReference type="Pfam" id="PF13791">
    <property type="entry name" value="Sigma_reg_C"/>
    <property type="match status" value="1"/>
</dbReference>
<name>A0A143HEF4_9BACL</name>
<proteinExistence type="predicted"/>
<feature type="transmembrane region" description="Helical" evidence="1">
    <location>
        <begin position="20"/>
        <end position="42"/>
    </location>
</feature>
<evidence type="ECO:0000313" key="5">
    <source>
        <dbReference type="Proteomes" id="UP000076021"/>
    </source>
</evidence>
<protein>
    <recommendedName>
        <fullName evidence="6">Sigma factor regulator C-terminal domain-containing protein</fullName>
    </recommendedName>
</protein>
<dbReference type="EMBL" id="CP014806">
    <property type="protein sequence ID" value="AMX00128.1"/>
    <property type="molecule type" value="Genomic_DNA"/>
</dbReference>